<dbReference type="AlphaFoldDB" id="A0A1E4SI20"/>
<sequence>MCLQAHLVIPPPPHLSRPAFAIFAVRLEKSSLPPSTLKISDGPCAPRQRS</sequence>
<name>A0A1E4SI20_9ASCO</name>
<dbReference type="RefSeq" id="XP_020064265.1">
    <property type="nucleotide sequence ID" value="XM_020207674.1"/>
</dbReference>
<gene>
    <name evidence="1" type="ORF">CANTADRAFT_26177</name>
</gene>
<protein>
    <submittedName>
        <fullName evidence="1">Uncharacterized protein</fullName>
    </submittedName>
</protein>
<keyword evidence="2" id="KW-1185">Reference proteome</keyword>
<accession>A0A1E4SI20</accession>
<proteinExistence type="predicted"/>
<evidence type="ECO:0000313" key="2">
    <source>
        <dbReference type="Proteomes" id="UP000094285"/>
    </source>
</evidence>
<dbReference type="GeneID" id="30981811"/>
<evidence type="ECO:0000313" key="1">
    <source>
        <dbReference type="EMBL" id="ODV79143.1"/>
    </source>
</evidence>
<dbReference type="EMBL" id="KV453912">
    <property type="protein sequence ID" value="ODV79143.1"/>
    <property type="molecule type" value="Genomic_DNA"/>
</dbReference>
<dbReference type="Proteomes" id="UP000094285">
    <property type="component" value="Unassembled WGS sequence"/>
</dbReference>
<organism evidence="1 2">
    <name type="scientific">Suhomyces tanzawaensis NRRL Y-17324</name>
    <dbReference type="NCBI Taxonomy" id="984487"/>
    <lineage>
        <taxon>Eukaryota</taxon>
        <taxon>Fungi</taxon>
        <taxon>Dikarya</taxon>
        <taxon>Ascomycota</taxon>
        <taxon>Saccharomycotina</taxon>
        <taxon>Pichiomycetes</taxon>
        <taxon>Debaryomycetaceae</taxon>
        <taxon>Suhomyces</taxon>
    </lineage>
</organism>
<feature type="non-terminal residue" evidence="1">
    <location>
        <position position="50"/>
    </location>
</feature>
<reference evidence="2" key="1">
    <citation type="submission" date="2016-05" db="EMBL/GenBank/DDBJ databases">
        <title>Comparative genomics of biotechnologically important yeasts.</title>
        <authorList>
            <consortium name="DOE Joint Genome Institute"/>
            <person name="Riley R."/>
            <person name="Haridas S."/>
            <person name="Wolfe K.H."/>
            <person name="Lopes M.R."/>
            <person name="Hittinger C.T."/>
            <person name="Goker M."/>
            <person name="Salamov A."/>
            <person name="Wisecaver J."/>
            <person name="Long T.M."/>
            <person name="Aerts A.L."/>
            <person name="Barry K."/>
            <person name="Choi C."/>
            <person name="Clum A."/>
            <person name="Coughlan A.Y."/>
            <person name="Deshpande S."/>
            <person name="Douglass A.P."/>
            <person name="Hanson S.J."/>
            <person name="Klenk H.-P."/>
            <person name="Labutti K."/>
            <person name="Lapidus A."/>
            <person name="Lindquist E."/>
            <person name="Lipzen A."/>
            <person name="Meier-Kolthoff J.P."/>
            <person name="Ohm R.A."/>
            <person name="Otillar R.P."/>
            <person name="Pangilinan J."/>
            <person name="Peng Y."/>
            <person name="Rokas A."/>
            <person name="Rosa C.A."/>
            <person name="Scheuner C."/>
            <person name="Sibirny A.A."/>
            <person name="Slot J.C."/>
            <person name="Stielow J.B."/>
            <person name="Sun H."/>
            <person name="Kurtzman C.P."/>
            <person name="Blackwell M."/>
            <person name="Grigoriev I.V."/>
            <person name="Jeffries T.W."/>
        </authorList>
    </citation>
    <scope>NUCLEOTIDE SEQUENCE [LARGE SCALE GENOMIC DNA]</scope>
    <source>
        <strain evidence="2">NRRL Y-17324</strain>
    </source>
</reference>